<keyword evidence="3" id="KW-1185">Reference proteome</keyword>
<proteinExistence type="predicted"/>
<feature type="compositionally biased region" description="Low complexity" evidence="1">
    <location>
        <begin position="31"/>
        <end position="51"/>
    </location>
</feature>
<evidence type="ECO:0000313" key="3">
    <source>
        <dbReference type="Proteomes" id="UP000327013"/>
    </source>
</evidence>
<protein>
    <submittedName>
        <fullName evidence="2">Uncharacterized protein</fullName>
    </submittedName>
</protein>
<organism evidence="2 3">
    <name type="scientific">Carpinus fangiana</name>
    <dbReference type="NCBI Taxonomy" id="176857"/>
    <lineage>
        <taxon>Eukaryota</taxon>
        <taxon>Viridiplantae</taxon>
        <taxon>Streptophyta</taxon>
        <taxon>Embryophyta</taxon>
        <taxon>Tracheophyta</taxon>
        <taxon>Spermatophyta</taxon>
        <taxon>Magnoliopsida</taxon>
        <taxon>eudicotyledons</taxon>
        <taxon>Gunneridae</taxon>
        <taxon>Pentapetalae</taxon>
        <taxon>rosids</taxon>
        <taxon>fabids</taxon>
        <taxon>Fagales</taxon>
        <taxon>Betulaceae</taxon>
        <taxon>Carpinus</taxon>
    </lineage>
</organism>
<dbReference type="EMBL" id="CM017324">
    <property type="protein sequence ID" value="KAE8037119.1"/>
    <property type="molecule type" value="Genomic_DNA"/>
</dbReference>
<dbReference type="AlphaFoldDB" id="A0A660KSA3"/>
<gene>
    <name evidence="2" type="ORF">FH972_009740</name>
</gene>
<feature type="region of interest" description="Disordered" evidence="1">
    <location>
        <begin position="1"/>
        <end position="60"/>
    </location>
</feature>
<name>A0A660KSA3_9ROSI</name>
<sequence>MATTRENVSHRISFRNSAQHCPGVAAPLNPPLSTQSSSGPPSATAPAHGGSHSTSSQRDH</sequence>
<reference evidence="2 3" key="1">
    <citation type="submission" date="2019-06" db="EMBL/GenBank/DDBJ databases">
        <title>A chromosomal-level reference genome of Carpinus fangiana (Coryloideae, Betulaceae).</title>
        <authorList>
            <person name="Yang X."/>
            <person name="Wang Z."/>
            <person name="Zhang L."/>
            <person name="Hao G."/>
            <person name="Liu J."/>
            <person name="Yang Y."/>
        </authorList>
    </citation>
    <scope>NUCLEOTIDE SEQUENCE [LARGE SCALE GENOMIC DNA]</scope>
    <source>
        <strain evidence="2">Cfa_2016G</strain>
        <tissue evidence="2">Leaf</tissue>
    </source>
</reference>
<evidence type="ECO:0000256" key="1">
    <source>
        <dbReference type="SAM" id="MobiDB-lite"/>
    </source>
</evidence>
<evidence type="ECO:0000313" key="2">
    <source>
        <dbReference type="EMBL" id="KAE8037119.1"/>
    </source>
</evidence>
<dbReference type="Proteomes" id="UP000327013">
    <property type="component" value="Chromosome 4"/>
</dbReference>
<accession>A0A660KSA3</accession>